<evidence type="ECO:0000313" key="1">
    <source>
        <dbReference type="EMBL" id="CAF1412392.1"/>
    </source>
</evidence>
<gene>
    <name evidence="1" type="ORF">OVA965_LOCUS33412</name>
    <name evidence="2" type="ORF">TMI583_LOCUS34300</name>
</gene>
<name>A0A8S2SBQ8_9BILA</name>
<comment type="caution">
    <text evidence="2">The sequence shown here is derived from an EMBL/GenBank/DDBJ whole genome shotgun (WGS) entry which is preliminary data.</text>
</comment>
<dbReference type="EMBL" id="CAJNOK010026999">
    <property type="protein sequence ID" value="CAF1412392.1"/>
    <property type="molecule type" value="Genomic_DNA"/>
</dbReference>
<protein>
    <submittedName>
        <fullName evidence="2">Uncharacterized protein</fullName>
    </submittedName>
</protein>
<dbReference type="Proteomes" id="UP000677228">
    <property type="component" value="Unassembled WGS sequence"/>
</dbReference>
<evidence type="ECO:0000313" key="3">
    <source>
        <dbReference type="Proteomes" id="UP000682733"/>
    </source>
</evidence>
<dbReference type="Proteomes" id="UP000682733">
    <property type="component" value="Unassembled WGS sequence"/>
</dbReference>
<feature type="non-terminal residue" evidence="2">
    <location>
        <position position="431"/>
    </location>
</feature>
<dbReference type="AlphaFoldDB" id="A0A8S2SBQ8"/>
<proteinExistence type="predicted"/>
<accession>A0A8S2SBQ8</accession>
<dbReference type="EMBL" id="CAJOBA010048741">
    <property type="protein sequence ID" value="CAF4215934.1"/>
    <property type="molecule type" value="Genomic_DNA"/>
</dbReference>
<organism evidence="2 3">
    <name type="scientific">Didymodactylos carnosus</name>
    <dbReference type="NCBI Taxonomy" id="1234261"/>
    <lineage>
        <taxon>Eukaryota</taxon>
        <taxon>Metazoa</taxon>
        <taxon>Spiralia</taxon>
        <taxon>Gnathifera</taxon>
        <taxon>Rotifera</taxon>
        <taxon>Eurotatoria</taxon>
        <taxon>Bdelloidea</taxon>
        <taxon>Philodinida</taxon>
        <taxon>Philodinidae</taxon>
        <taxon>Didymodactylos</taxon>
    </lineage>
</organism>
<feature type="non-terminal residue" evidence="2">
    <location>
        <position position="1"/>
    </location>
</feature>
<evidence type="ECO:0000313" key="2">
    <source>
        <dbReference type="EMBL" id="CAF4215934.1"/>
    </source>
</evidence>
<sequence>IDGASLFVLIDKDVIDLKLTTGARRKFMMFVEKMKKNNQPSVPDEAAVGPVPVSSSAASSDVIQIIFMSSVSTEIFKVQVTNDARWQKIKEDTKFYVEKTYEALWHDRGPLPADEIAQDYADGHQLVTVYTNLLDHVYDSFDKYHKIQFKPLESQVVGSRNDVTDIIMMANIIDDYVSDSPIFHHVLDLTVPIFVEKNEKNIMTDVPPTKINKILPSSSILLECLSDMVLFDEKTKTRERAIATVSTATTTMFRTTDVQESTMNLYSADECSNLFVLTARLNDLKLSRPESFRREMLQKRPFEPFKLTIELYKFDDTLMTSCDFTPFNLAYIILSSGMIRKSNASAMYTVKTLFDFAVMCDPRNPTLDCLLRIEALDMYYNWLQISVTKNQRDEPYFSHTIIMLRLISLIYDLDVLKVVHCMYDTVFYEKS</sequence>
<reference evidence="2" key="1">
    <citation type="submission" date="2021-02" db="EMBL/GenBank/DDBJ databases">
        <authorList>
            <person name="Nowell W R."/>
        </authorList>
    </citation>
    <scope>NUCLEOTIDE SEQUENCE</scope>
</reference>